<keyword evidence="2 7" id="KW-0863">Zinc-finger</keyword>
<protein>
    <recommendedName>
        <fullName evidence="13">PNPLA domain-containing protein</fullName>
    </recommendedName>
</protein>
<dbReference type="InterPro" id="IPR002641">
    <property type="entry name" value="PNPLA_dom"/>
</dbReference>
<dbReference type="Gene3D" id="3.40.1090.10">
    <property type="entry name" value="Cytosolic phospholipase A2 catalytic domain"/>
    <property type="match status" value="1"/>
</dbReference>
<dbReference type="GO" id="GO:0016042">
    <property type="term" value="P:lipid catabolic process"/>
    <property type="evidence" value="ECO:0007669"/>
    <property type="project" value="UniProtKB-UniRule"/>
</dbReference>
<keyword evidence="6 8" id="KW-0443">Lipid metabolism</keyword>
<dbReference type="EMBL" id="PDNB01000213">
    <property type="protein sequence ID" value="PGG99113.1"/>
    <property type="molecule type" value="Genomic_DNA"/>
</dbReference>
<dbReference type="Proteomes" id="UP000223968">
    <property type="component" value="Unassembled WGS sequence"/>
</dbReference>
<dbReference type="Pfam" id="PF01734">
    <property type="entry name" value="Patatin"/>
    <property type="match status" value="1"/>
</dbReference>
<dbReference type="PANTHER" id="PTHR24185:SF1">
    <property type="entry name" value="CALCIUM-INDEPENDENT PHOSPHOLIPASE A2-GAMMA"/>
    <property type="match status" value="1"/>
</dbReference>
<evidence type="ECO:0000256" key="3">
    <source>
        <dbReference type="ARBA" id="ARBA00022801"/>
    </source>
</evidence>
<evidence type="ECO:0000256" key="8">
    <source>
        <dbReference type="PROSITE-ProRule" id="PRU01161"/>
    </source>
</evidence>
<dbReference type="PANTHER" id="PTHR24185">
    <property type="entry name" value="CALCIUM-INDEPENDENT PHOSPHOLIPASE A2-GAMMA"/>
    <property type="match status" value="1"/>
</dbReference>
<dbReference type="CDD" id="cd07199">
    <property type="entry name" value="Pat17_PNPLA8_PNPLA9_like"/>
    <property type="match status" value="1"/>
</dbReference>
<dbReference type="GO" id="GO:0019369">
    <property type="term" value="P:arachidonate metabolic process"/>
    <property type="evidence" value="ECO:0007669"/>
    <property type="project" value="TreeGrafter"/>
</dbReference>
<evidence type="ECO:0000313" key="12">
    <source>
        <dbReference type="Proteomes" id="UP000223968"/>
    </source>
</evidence>
<name>A0A2B7WIA7_9EURO</name>
<feature type="active site" description="Proton acceptor" evidence="8">
    <location>
        <position position="667"/>
    </location>
</feature>
<dbReference type="STRING" id="1447875.A0A2B7WIA7"/>
<dbReference type="InterPro" id="IPR001841">
    <property type="entry name" value="Znf_RING"/>
</dbReference>
<reference evidence="11 12" key="1">
    <citation type="submission" date="2017-10" db="EMBL/GenBank/DDBJ databases">
        <title>Comparative genomics in systemic dimorphic fungi from Ajellomycetaceae.</title>
        <authorList>
            <person name="Munoz J.F."/>
            <person name="Mcewen J.G."/>
            <person name="Clay O.K."/>
            <person name="Cuomo C.A."/>
        </authorList>
    </citation>
    <scope>NUCLEOTIDE SEQUENCE [LARGE SCALE GENOMIC DNA]</scope>
    <source>
        <strain evidence="11 12">UAMH5409</strain>
    </source>
</reference>
<dbReference type="InterPro" id="IPR017907">
    <property type="entry name" value="Znf_RING_CS"/>
</dbReference>
<dbReference type="PROSITE" id="PS50089">
    <property type="entry name" value="ZF_RING_2"/>
    <property type="match status" value="1"/>
</dbReference>
<feature type="short sequence motif" description="GXSXG" evidence="8">
    <location>
        <begin position="509"/>
        <end position="513"/>
    </location>
</feature>
<dbReference type="SUPFAM" id="SSF52151">
    <property type="entry name" value="FabD/lysophospholipase-like"/>
    <property type="match status" value="1"/>
</dbReference>
<keyword evidence="4" id="KW-0862">Zinc</keyword>
<dbReference type="Gene3D" id="3.30.40.10">
    <property type="entry name" value="Zinc/RING finger domain, C3HC4 (zinc finger)"/>
    <property type="match status" value="1"/>
</dbReference>
<dbReference type="PROSITE" id="PS00518">
    <property type="entry name" value="ZF_RING_1"/>
    <property type="match status" value="1"/>
</dbReference>
<dbReference type="GO" id="GO:0008270">
    <property type="term" value="F:zinc ion binding"/>
    <property type="evidence" value="ECO:0007669"/>
    <property type="project" value="UniProtKB-KW"/>
</dbReference>
<accession>A0A2B7WIA7</accession>
<dbReference type="GO" id="GO:0047499">
    <property type="term" value="F:calcium-independent phospholipase A2 activity"/>
    <property type="evidence" value="ECO:0007669"/>
    <property type="project" value="TreeGrafter"/>
</dbReference>
<gene>
    <name evidence="11" type="ORF">AJ79_08677</name>
</gene>
<dbReference type="OrthoDB" id="4188621at2759"/>
<dbReference type="PROSITE" id="PS51635">
    <property type="entry name" value="PNPLA"/>
    <property type="match status" value="1"/>
</dbReference>
<evidence type="ECO:0000313" key="11">
    <source>
        <dbReference type="EMBL" id="PGG99113.1"/>
    </source>
</evidence>
<keyword evidence="12" id="KW-1185">Reference proteome</keyword>
<keyword evidence="1" id="KW-0479">Metal-binding</keyword>
<dbReference type="GO" id="GO:0046486">
    <property type="term" value="P:glycerolipid metabolic process"/>
    <property type="evidence" value="ECO:0007669"/>
    <property type="project" value="UniProtKB-ARBA"/>
</dbReference>
<dbReference type="GO" id="GO:0016020">
    <property type="term" value="C:membrane"/>
    <property type="evidence" value="ECO:0007669"/>
    <property type="project" value="TreeGrafter"/>
</dbReference>
<evidence type="ECO:0000256" key="4">
    <source>
        <dbReference type="ARBA" id="ARBA00022833"/>
    </source>
</evidence>
<evidence type="ECO:0008006" key="13">
    <source>
        <dbReference type="Google" id="ProtNLM"/>
    </source>
</evidence>
<sequence length="978" mass="111152">MYPQRELLQIITDRGIVVRDTGRFGRILQEIPRPASQFPRVVHFIGKTAKDQALSKLFSSSRFRHNRFRGAVDLHIHSPSCGTETPLILLDSDPFTEPQSRDELRSYREAKQHRVHWSLPPTHTPHTFIDILFARLLFLFTDVVLLFSHDFASLDDVMARLRAWASIGSASTLPLTVRPRVMLIIPEDTPEDLLMLLLEQQNTMKEIFHSIEVFHWDPDGLPMTYNHLKNSILGQADDMLEVRRLNSCLFSATHLESFYHHALHHTTQFVDHPFDFIKATRLGNEVGEDFVDHVSDFLKQGLELKVPYVHLTAFIASCILMDAYPPRMPHFPPHVIFHSIYRSFCLKAIEQSVTSAGSEVLLCTLIERQLVRLFSCLTEYATSGHLHRDNIRKRRCDWSRFQSNKTCLYCLRSSQPRGLLSCGHRVCDTCIRRHGEEAAGMEEKFYIPRCILCQTSGSLTAVLQPTTASISILVIDGGGARGIIPLEFIGLMQEMIDTPVQDLSDMDAGTSSGGITIIGLSILRWPIRRCIRTFTELAARVFTKESQRPQWYDHLRKMAHCALFNSVYSARTIEDALKEAFDDVRVPYHPEGFPQKRVIITATEIGSPLCVAFNNYNESEAVSKCRGECTHRLLKGDEIPLWKIARATSAVPGIFPPVEIGSRKFEDGGMGRHNNPIHLALAEARRILPSGMVPDRVLSLGTGAEEEVEEAESRSRRDVICNFFRNFFAFRFFESMLRSTDGEAPWREVFYRLDTPSKASHMRFNVTVDGPLEITNAKMMTSLQSTIRNQPGVREQALKSVIDGLTARYYFVLDSRPSWSRKDYRCQGTIRCRGDSHTVALDLIRLTSAHMEFVTDNEILGRLTVDGLHEDFCSQCHRYRKRVIFHVPQLSEEVSIYIKSGDIRWKISGFPQSMAWFVARQGFDACFGSPDHGIPGRLGCDGCVSRKSTLQARKRKAATANLSWECKAKRSCLGKRSS</sequence>
<evidence type="ECO:0000256" key="7">
    <source>
        <dbReference type="PROSITE-ProRule" id="PRU00175"/>
    </source>
</evidence>
<evidence type="ECO:0000259" key="10">
    <source>
        <dbReference type="PROSITE" id="PS51635"/>
    </source>
</evidence>
<evidence type="ECO:0000259" key="9">
    <source>
        <dbReference type="PROSITE" id="PS50089"/>
    </source>
</evidence>
<evidence type="ECO:0000256" key="5">
    <source>
        <dbReference type="ARBA" id="ARBA00022963"/>
    </source>
</evidence>
<comment type="caution">
    <text evidence="11">The sequence shown here is derived from an EMBL/GenBank/DDBJ whole genome shotgun (WGS) entry which is preliminary data.</text>
</comment>
<feature type="domain" description="RING-type" evidence="9">
    <location>
        <begin position="407"/>
        <end position="454"/>
    </location>
</feature>
<feature type="short sequence motif" description="DGA/G" evidence="8">
    <location>
        <begin position="667"/>
        <end position="669"/>
    </location>
</feature>
<dbReference type="SUPFAM" id="SSF57850">
    <property type="entry name" value="RING/U-box"/>
    <property type="match status" value="1"/>
</dbReference>
<organism evidence="11 12">
    <name type="scientific">Helicocarpus griseus UAMH5409</name>
    <dbReference type="NCBI Taxonomy" id="1447875"/>
    <lineage>
        <taxon>Eukaryota</taxon>
        <taxon>Fungi</taxon>
        <taxon>Dikarya</taxon>
        <taxon>Ascomycota</taxon>
        <taxon>Pezizomycotina</taxon>
        <taxon>Eurotiomycetes</taxon>
        <taxon>Eurotiomycetidae</taxon>
        <taxon>Onygenales</taxon>
        <taxon>Ajellomycetaceae</taxon>
        <taxon>Helicocarpus</taxon>
    </lineage>
</organism>
<keyword evidence="5 8" id="KW-0442">Lipid degradation</keyword>
<evidence type="ECO:0000256" key="1">
    <source>
        <dbReference type="ARBA" id="ARBA00022723"/>
    </source>
</evidence>
<dbReference type="AlphaFoldDB" id="A0A2B7WIA7"/>
<proteinExistence type="predicted"/>
<evidence type="ECO:0000256" key="6">
    <source>
        <dbReference type="ARBA" id="ARBA00023098"/>
    </source>
</evidence>
<keyword evidence="3 8" id="KW-0378">Hydrolase</keyword>
<feature type="short sequence motif" description="GXGXXG" evidence="8">
    <location>
        <begin position="477"/>
        <end position="482"/>
    </location>
</feature>
<feature type="domain" description="PNPLA" evidence="10">
    <location>
        <begin position="473"/>
        <end position="681"/>
    </location>
</feature>
<dbReference type="InterPro" id="IPR013083">
    <property type="entry name" value="Znf_RING/FYVE/PHD"/>
</dbReference>
<dbReference type="InterPro" id="IPR016035">
    <property type="entry name" value="Acyl_Trfase/lysoPLipase"/>
</dbReference>
<feature type="active site" description="Nucleophile" evidence="8">
    <location>
        <position position="511"/>
    </location>
</feature>
<evidence type="ECO:0000256" key="2">
    <source>
        <dbReference type="ARBA" id="ARBA00022771"/>
    </source>
</evidence>